<organism evidence="2 3">
    <name type="scientific">Ornithorhynchus anatinus</name>
    <name type="common">Duckbill platypus</name>
    <dbReference type="NCBI Taxonomy" id="9258"/>
    <lineage>
        <taxon>Eukaryota</taxon>
        <taxon>Metazoa</taxon>
        <taxon>Chordata</taxon>
        <taxon>Craniata</taxon>
        <taxon>Vertebrata</taxon>
        <taxon>Euteleostomi</taxon>
        <taxon>Mammalia</taxon>
        <taxon>Monotremata</taxon>
        <taxon>Ornithorhynchidae</taxon>
        <taxon>Ornithorhynchus</taxon>
    </lineage>
</organism>
<evidence type="ECO:0000313" key="3">
    <source>
        <dbReference type="Proteomes" id="UP000002279"/>
    </source>
</evidence>
<dbReference type="PANTHER" id="PTHR19308">
    <property type="entry name" value="PHOSPHATIDYLCHOLINE TRANSFER PROTEIN"/>
    <property type="match status" value="1"/>
</dbReference>
<dbReference type="GO" id="GO:0005737">
    <property type="term" value="C:cytoplasm"/>
    <property type="evidence" value="ECO:0007669"/>
    <property type="project" value="UniProtKB-ARBA"/>
</dbReference>
<protein>
    <recommendedName>
        <fullName evidence="1">START domain-containing protein</fullName>
    </recommendedName>
</protein>
<reference evidence="2" key="3">
    <citation type="submission" date="2025-09" db="UniProtKB">
        <authorList>
            <consortium name="Ensembl"/>
        </authorList>
    </citation>
    <scope>IDENTIFICATION</scope>
    <source>
        <strain evidence="2">Glennie</strain>
    </source>
</reference>
<reference evidence="2" key="2">
    <citation type="submission" date="2025-08" db="UniProtKB">
        <authorList>
            <consortium name="Ensembl"/>
        </authorList>
    </citation>
    <scope>IDENTIFICATION</scope>
    <source>
        <strain evidence="2">Glennie</strain>
    </source>
</reference>
<dbReference type="InParanoid" id="A0A6I8MXR0"/>
<dbReference type="InterPro" id="IPR023393">
    <property type="entry name" value="START-like_dom_sf"/>
</dbReference>
<dbReference type="Pfam" id="PF01852">
    <property type="entry name" value="START"/>
    <property type="match status" value="1"/>
</dbReference>
<sequence>MDLDYRRQWDEYVKELREQECEGKKIVYWEVKYPFPMSNRDVSFGQNIAIPLGQDSWTVASLSECGAVRGAF</sequence>
<accession>A0A6I8MXR0</accession>
<dbReference type="InterPro" id="IPR002913">
    <property type="entry name" value="START_lipid-bd_dom"/>
</dbReference>
<name>A0A6I8MXR0_ORNAN</name>
<evidence type="ECO:0000259" key="1">
    <source>
        <dbReference type="Pfam" id="PF01852"/>
    </source>
</evidence>
<feature type="domain" description="START" evidence="1">
    <location>
        <begin position="2"/>
        <end position="63"/>
    </location>
</feature>
<proteinExistence type="predicted"/>
<dbReference type="SUPFAM" id="SSF55961">
    <property type="entry name" value="Bet v1-like"/>
    <property type="match status" value="1"/>
</dbReference>
<dbReference type="InterPro" id="IPR051213">
    <property type="entry name" value="START_lipid_transfer"/>
</dbReference>
<keyword evidence="3" id="KW-1185">Reference proteome</keyword>
<dbReference type="PANTHER" id="PTHR19308:SF39">
    <property type="entry name" value="PHOSPHATIDYLCHOLINE TRANSFER PROTEIN"/>
    <property type="match status" value="1"/>
</dbReference>
<dbReference type="OMA" id="ELREQEC"/>
<dbReference type="GO" id="GO:0008289">
    <property type="term" value="F:lipid binding"/>
    <property type="evidence" value="ECO:0007669"/>
    <property type="project" value="InterPro"/>
</dbReference>
<dbReference type="Gene3D" id="3.30.530.20">
    <property type="match status" value="1"/>
</dbReference>
<dbReference type="GeneTree" id="ENSGT00990000211243"/>
<dbReference type="Bgee" id="ENSOANG00000043440">
    <property type="expression patterns" value="Expressed in fibroblast and 1 other cell type or tissue"/>
</dbReference>
<dbReference type="Ensembl" id="ENSOANT00000058465.1">
    <property type="protein sequence ID" value="ENSOANP00000033515.1"/>
    <property type="gene ID" value="ENSOANG00000043440.1"/>
</dbReference>
<dbReference type="AlphaFoldDB" id="A0A6I8MXR0"/>
<reference evidence="2 3" key="1">
    <citation type="journal article" date="2008" name="Nature">
        <title>Genome analysis of the platypus reveals unique signatures of evolution.</title>
        <authorList>
            <person name="Warren W.C."/>
            <person name="Hillier L.W."/>
            <person name="Marshall Graves J.A."/>
            <person name="Birney E."/>
            <person name="Ponting C.P."/>
            <person name="Grutzner F."/>
            <person name="Belov K."/>
            <person name="Miller W."/>
            <person name="Clarke L."/>
            <person name="Chinwalla A.T."/>
            <person name="Yang S.P."/>
            <person name="Heger A."/>
            <person name="Locke D.P."/>
            <person name="Miethke P."/>
            <person name="Waters P.D."/>
            <person name="Veyrunes F."/>
            <person name="Fulton L."/>
            <person name="Fulton B."/>
            <person name="Graves T."/>
            <person name="Wallis J."/>
            <person name="Puente X.S."/>
            <person name="Lopez-Otin C."/>
            <person name="Ordonez G.R."/>
            <person name="Eichler E.E."/>
            <person name="Chen L."/>
            <person name="Cheng Z."/>
            <person name="Deakin J.E."/>
            <person name="Alsop A."/>
            <person name="Thompson K."/>
            <person name="Kirby P."/>
            <person name="Papenfuss A.T."/>
            <person name="Wakefield M.J."/>
            <person name="Olender T."/>
            <person name="Lancet D."/>
            <person name="Huttley G.A."/>
            <person name="Smit A.F."/>
            <person name="Pask A."/>
            <person name="Temple-Smith P."/>
            <person name="Batzer M.A."/>
            <person name="Walker J.A."/>
            <person name="Konkel M.K."/>
            <person name="Harris R.S."/>
            <person name="Whittington C.M."/>
            <person name="Wong E.S."/>
            <person name="Gemmell N.J."/>
            <person name="Buschiazzo E."/>
            <person name="Vargas Jentzsch I.M."/>
            <person name="Merkel A."/>
            <person name="Schmitz J."/>
            <person name="Zemann A."/>
            <person name="Churakov G."/>
            <person name="Kriegs J.O."/>
            <person name="Brosius J."/>
            <person name="Murchison E.P."/>
            <person name="Sachidanandam R."/>
            <person name="Smith C."/>
            <person name="Hannon G.J."/>
            <person name="Tsend-Ayush E."/>
            <person name="McMillan D."/>
            <person name="Attenborough R."/>
            <person name="Rens W."/>
            <person name="Ferguson-Smith M."/>
            <person name="Lefevre C.M."/>
            <person name="Sharp J.A."/>
            <person name="Nicholas K.R."/>
            <person name="Ray D.A."/>
            <person name="Kube M."/>
            <person name="Reinhardt R."/>
            <person name="Pringle T.H."/>
            <person name="Taylor J."/>
            <person name="Jones R.C."/>
            <person name="Nixon B."/>
            <person name="Dacheux J.L."/>
            <person name="Niwa H."/>
            <person name="Sekita Y."/>
            <person name="Huang X."/>
            <person name="Stark A."/>
            <person name="Kheradpour P."/>
            <person name="Kellis M."/>
            <person name="Flicek P."/>
            <person name="Chen Y."/>
            <person name="Webber C."/>
            <person name="Hardison R."/>
            <person name="Nelson J."/>
            <person name="Hallsworth-Pepin K."/>
            <person name="Delehaunty K."/>
            <person name="Markovic C."/>
            <person name="Minx P."/>
            <person name="Feng Y."/>
            <person name="Kremitzki C."/>
            <person name="Mitreva M."/>
            <person name="Glasscock J."/>
            <person name="Wylie T."/>
            <person name="Wohldmann P."/>
            <person name="Thiru P."/>
            <person name="Nhan M.N."/>
            <person name="Pohl C.S."/>
            <person name="Smith S.M."/>
            <person name="Hou S."/>
            <person name="Nefedov M."/>
            <person name="de Jong P.J."/>
            <person name="Renfree M.B."/>
            <person name="Mardis E.R."/>
            <person name="Wilson R.K."/>
        </authorList>
    </citation>
    <scope>NUCLEOTIDE SEQUENCE [LARGE SCALE GENOMIC DNA]</scope>
    <source>
        <strain evidence="2 3">Glennie</strain>
    </source>
</reference>
<evidence type="ECO:0000313" key="2">
    <source>
        <dbReference type="Ensembl" id="ENSOANP00000033515.1"/>
    </source>
</evidence>
<dbReference type="Proteomes" id="UP000002279">
    <property type="component" value="Chromosome 15"/>
</dbReference>